<accession>A0A211YM17</accession>
<evidence type="ECO:0000256" key="4">
    <source>
        <dbReference type="ARBA" id="ARBA00022598"/>
    </source>
</evidence>
<evidence type="ECO:0000256" key="3">
    <source>
        <dbReference type="ARBA" id="ARBA00022490"/>
    </source>
</evidence>
<keyword evidence="3 10" id="KW-0963">Cytoplasm</keyword>
<dbReference type="SUPFAM" id="SSF52374">
    <property type="entry name" value="Nucleotidylyl transferase"/>
    <property type="match status" value="1"/>
</dbReference>
<dbReference type="SUPFAM" id="SSF48163">
    <property type="entry name" value="An anticodon-binding domain of class I aminoacyl-tRNA synthetases"/>
    <property type="match status" value="1"/>
</dbReference>
<dbReference type="GO" id="GO:0005524">
    <property type="term" value="F:ATP binding"/>
    <property type="evidence" value="ECO:0007669"/>
    <property type="project" value="UniProtKB-UniRule"/>
</dbReference>
<dbReference type="EMBL" id="NCQP01000007">
    <property type="protein sequence ID" value="OWJ54098.1"/>
    <property type="molecule type" value="Genomic_DNA"/>
</dbReference>
<dbReference type="NCBIfam" id="TIGR00467">
    <property type="entry name" value="lysS_arch"/>
    <property type="match status" value="1"/>
</dbReference>
<evidence type="ECO:0000256" key="7">
    <source>
        <dbReference type="ARBA" id="ARBA00022917"/>
    </source>
</evidence>
<comment type="catalytic activity">
    <reaction evidence="9 10">
        <text>tRNA(Lys) + L-lysine + ATP = L-lysyl-tRNA(Lys) + AMP + diphosphate</text>
        <dbReference type="Rhea" id="RHEA:20792"/>
        <dbReference type="Rhea" id="RHEA-COMP:9696"/>
        <dbReference type="Rhea" id="RHEA-COMP:9697"/>
        <dbReference type="ChEBI" id="CHEBI:30616"/>
        <dbReference type="ChEBI" id="CHEBI:32551"/>
        <dbReference type="ChEBI" id="CHEBI:33019"/>
        <dbReference type="ChEBI" id="CHEBI:78442"/>
        <dbReference type="ChEBI" id="CHEBI:78529"/>
        <dbReference type="ChEBI" id="CHEBI:456215"/>
        <dbReference type="EC" id="6.1.1.6"/>
    </reaction>
</comment>
<keyword evidence="12" id="KW-1185">Reference proteome</keyword>
<dbReference type="GO" id="GO:0000049">
    <property type="term" value="F:tRNA binding"/>
    <property type="evidence" value="ECO:0007669"/>
    <property type="project" value="InterPro"/>
</dbReference>
<comment type="caution">
    <text evidence="10">Lacks conserved residue(s) required for the propagation of feature annotation.</text>
</comment>
<dbReference type="Pfam" id="PF01921">
    <property type="entry name" value="tRNA-synt_1f"/>
    <property type="match status" value="1"/>
</dbReference>
<reference evidence="11 12" key="1">
    <citation type="submission" date="2017-05" db="EMBL/GenBank/DDBJ databases">
        <title>The draft genome of the hyperthermophilic archaeon 'Pyrodictium delaneyi strain Hulk', an iron and nitrate reducer, reveals the capacity for sulfate reduction.</title>
        <authorList>
            <person name="Demey L.M."/>
            <person name="Miller C."/>
            <person name="Manzella M."/>
            <person name="Reguera G."/>
            <person name="Kashefi K."/>
        </authorList>
    </citation>
    <scope>NUCLEOTIDE SEQUENCE [LARGE SCALE GENOMIC DNA]</scope>
    <source>
        <strain evidence="11 12">Hulk</strain>
    </source>
</reference>
<feature type="short sequence motif" description="'KMSKS' region" evidence="10">
    <location>
        <begin position="313"/>
        <end position="317"/>
    </location>
</feature>
<dbReference type="GO" id="GO:0006430">
    <property type="term" value="P:lysyl-tRNA aminoacylation"/>
    <property type="evidence" value="ECO:0007669"/>
    <property type="project" value="UniProtKB-UniRule"/>
</dbReference>
<dbReference type="HAMAP" id="MF_00177">
    <property type="entry name" value="Lys_tRNA_synth_class1"/>
    <property type="match status" value="1"/>
</dbReference>
<evidence type="ECO:0000256" key="2">
    <source>
        <dbReference type="ARBA" id="ARBA00005594"/>
    </source>
</evidence>
<dbReference type="GO" id="GO:0005737">
    <property type="term" value="C:cytoplasm"/>
    <property type="evidence" value="ECO:0007669"/>
    <property type="project" value="UniProtKB-SubCell"/>
</dbReference>
<organism evidence="11 12">
    <name type="scientific">Pyrodictium delaneyi</name>
    <dbReference type="NCBI Taxonomy" id="1273541"/>
    <lineage>
        <taxon>Archaea</taxon>
        <taxon>Thermoproteota</taxon>
        <taxon>Thermoprotei</taxon>
        <taxon>Desulfurococcales</taxon>
        <taxon>Pyrodictiaceae</taxon>
        <taxon>Pyrodictium</taxon>
    </lineage>
</organism>
<dbReference type="EC" id="6.1.1.6" evidence="10"/>
<dbReference type="Gene3D" id="3.40.50.620">
    <property type="entry name" value="HUPs"/>
    <property type="match status" value="2"/>
</dbReference>
<gene>
    <name evidence="10" type="primary">lysS</name>
    <name evidence="11" type="ORF">Pdsh_09580</name>
</gene>
<comment type="subcellular location">
    <subcellularLocation>
        <location evidence="1 10">Cytoplasm</location>
    </subcellularLocation>
</comment>
<evidence type="ECO:0000313" key="12">
    <source>
        <dbReference type="Proteomes" id="UP000196694"/>
    </source>
</evidence>
<keyword evidence="4 10" id="KW-0436">Ligase</keyword>
<comment type="caution">
    <text evidence="11">The sequence shown here is derived from an EMBL/GenBank/DDBJ whole genome shotgun (WGS) entry which is preliminary data.</text>
</comment>
<dbReference type="PANTHER" id="PTHR37940">
    <property type="entry name" value="LYSINE--TRNA LIGASE"/>
    <property type="match status" value="1"/>
</dbReference>
<evidence type="ECO:0000256" key="10">
    <source>
        <dbReference type="HAMAP-Rule" id="MF_00177"/>
    </source>
</evidence>
<dbReference type="GO" id="GO:0004824">
    <property type="term" value="F:lysine-tRNA ligase activity"/>
    <property type="evidence" value="ECO:0007669"/>
    <property type="project" value="UniProtKB-UniRule"/>
</dbReference>
<dbReference type="InterPro" id="IPR020751">
    <property type="entry name" value="aa-tRNA-synth_I_codon-bd_sub2"/>
</dbReference>
<evidence type="ECO:0000313" key="11">
    <source>
        <dbReference type="EMBL" id="OWJ54098.1"/>
    </source>
</evidence>
<proteinExistence type="inferred from homology"/>
<keyword evidence="8 10" id="KW-0030">Aminoacyl-tRNA synthetase</keyword>
<evidence type="ECO:0000256" key="1">
    <source>
        <dbReference type="ARBA" id="ARBA00004496"/>
    </source>
</evidence>
<protein>
    <recommendedName>
        <fullName evidence="10">Lysine--tRNA ligase</fullName>
        <ecNumber evidence="10">6.1.1.6</ecNumber>
    </recommendedName>
    <alternativeName>
        <fullName evidence="10">Lysyl-tRNA synthetase</fullName>
        <shortName evidence="10">LysRS</shortName>
    </alternativeName>
</protein>
<dbReference type="AlphaFoldDB" id="A0A211YM17"/>
<evidence type="ECO:0000256" key="5">
    <source>
        <dbReference type="ARBA" id="ARBA00022741"/>
    </source>
</evidence>
<evidence type="ECO:0000256" key="8">
    <source>
        <dbReference type="ARBA" id="ARBA00023146"/>
    </source>
</evidence>
<keyword evidence="5 10" id="KW-0547">Nucleotide-binding</keyword>
<dbReference type="PANTHER" id="PTHR37940:SF1">
    <property type="entry name" value="LYSINE--TRNA LIGASE"/>
    <property type="match status" value="1"/>
</dbReference>
<dbReference type="InterPro" id="IPR014729">
    <property type="entry name" value="Rossmann-like_a/b/a_fold"/>
</dbReference>
<keyword evidence="7 10" id="KW-0648">Protein biosynthesis</keyword>
<sequence length="565" mass="66237">MNVVEAGDIRRERFLREPVVESKGELKHWIDALVDWLEERFKARSKDVYVVNGGLSVSGLQHVGRLRGEVVIPEVVRRILESRGLQVRQYLTLYTQDAWKGKESQRRAFSDPESAKRYTGWPLVRVPDPKGELPSWIDRFWADFGPYIKDFTDGKVEVVTTTDMYRGKLLEFVKLSIARREEIRQIVNKYRGRKPYPPGWIPFEPRCQNCSRIDTTEALEVDFENERVRYRCRGCGHEGWAPLWDGKLNWRIEWVGVWWALGVDFEPYGKDHATPGGSRDSANELAVKVYGIMPPEGLPYEWVSLKTRNGESDMSSSDFIGFTPREWLEVAHPEVLRFLILRTPPMRKLSLGLREIPLYYDQYYRAERVYYRVESTGRREEDILLSRSYELSYTRGKPPSTMPAQPPYTHIAILAQILPEELWESEAPRRLQRSGHLPEKPSDFDLERIRSLLPRAKRWAELYAPEYMRIKILKELPQEILEQIPAEIREKLRGLGDALAVLTEWNEDAIKQAMIEYTRGWDSKERKTFYRYFYMIFVGRESGPRAAPLLSLLDREFVVERLRSV</sequence>
<dbReference type="Gene3D" id="1.10.10.350">
    <property type="match status" value="1"/>
</dbReference>
<dbReference type="InterPro" id="IPR002904">
    <property type="entry name" value="Lys-tRNA-ligase"/>
</dbReference>
<comment type="similarity">
    <text evidence="2 10">Belongs to the class-I aminoacyl-tRNA synthetase family.</text>
</comment>
<dbReference type="InterPro" id="IPR008925">
    <property type="entry name" value="aa_tRNA-synth_I_cd-bd_sf"/>
</dbReference>
<keyword evidence="6 10" id="KW-0067">ATP-binding</keyword>
<evidence type="ECO:0000256" key="9">
    <source>
        <dbReference type="ARBA" id="ARBA00048573"/>
    </source>
</evidence>
<dbReference type="Gene3D" id="1.10.10.770">
    <property type="match status" value="1"/>
</dbReference>
<evidence type="ECO:0000256" key="6">
    <source>
        <dbReference type="ARBA" id="ARBA00022840"/>
    </source>
</evidence>
<name>A0A211YM17_9CREN</name>
<dbReference type="Proteomes" id="UP000196694">
    <property type="component" value="Unassembled WGS sequence"/>
</dbReference>
<feature type="short sequence motif" description="'HIGH' region" evidence="10">
    <location>
        <begin position="57"/>
        <end position="65"/>
    </location>
</feature>